<reference evidence="2" key="1">
    <citation type="journal article" date="2014" name="Proc. Natl. Acad. Sci. U.S.A.">
        <title>Extensive sampling of basidiomycete genomes demonstrates inadequacy of the white-rot/brown-rot paradigm for wood decay fungi.</title>
        <authorList>
            <person name="Riley R."/>
            <person name="Salamov A.A."/>
            <person name="Brown D.W."/>
            <person name="Nagy L.G."/>
            <person name="Floudas D."/>
            <person name="Held B.W."/>
            <person name="Levasseur A."/>
            <person name="Lombard V."/>
            <person name="Morin E."/>
            <person name="Otillar R."/>
            <person name="Lindquist E.A."/>
            <person name="Sun H."/>
            <person name="LaButti K.M."/>
            <person name="Schmutz J."/>
            <person name="Jabbour D."/>
            <person name="Luo H."/>
            <person name="Baker S.E."/>
            <person name="Pisabarro A.G."/>
            <person name="Walton J.D."/>
            <person name="Blanchette R.A."/>
            <person name="Henrissat B."/>
            <person name="Martin F."/>
            <person name="Cullen D."/>
            <person name="Hibbett D.S."/>
            <person name="Grigoriev I.V."/>
        </authorList>
    </citation>
    <scope>NUCLEOTIDE SEQUENCE [LARGE SCALE GENOMIC DNA]</scope>
    <source>
        <strain evidence="2">CBS 339.88</strain>
    </source>
</reference>
<organism evidence="1 2">
    <name type="scientific">Galerina marginata (strain CBS 339.88)</name>
    <dbReference type="NCBI Taxonomy" id="685588"/>
    <lineage>
        <taxon>Eukaryota</taxon>
        <taxon>Fungi</taxon>
        <taxon>Dikarya</taxon>
        <taxon>Basidiomycota</taxon>
        <taxon>Agaricomycotina</taxon>
        <taxon>Agaricomycetes</taxon>
        <taxon>Agaricomycetidae</taxon>
        <taxon>Agaricales</taxon>
        <taxon>Agaricineae</taxon>
        <taxon>Strophariaceae</taxon>
        <taxon>Galerina</taxon>
    </lineage>
</organism>
<dbReference type="EMBL" id="KL142476">
    <property type="protein sequence ID" value="KDR65210.1"/>
    <property type="molecule type" value="Genomic_DNA"/>
</dbReference>
<evidence type="ECO:0000313" key="2">
    <source>
        <dbReference type="Proteomes" id="UP000027222"/>
    </source>
</evidence>
<dbReference type="Proteomes" id="UP000027222">
    <property type="component" value="Unassembled WGS sequence"/>
</dbReference>
<accession>A0A067S306</accession>
<evidence type="ECO:0000313" key="1">
    <source>
        <dbReference type="EMBL" id="KDR65210.1"/>
    </source>
</evidence>
<gene>
    <name evidence="1" type="ORF">GALMADRAFT_148878</name>
</gene>
<name>A0A067S306_GALM3</name>
<dbReference type="AlphaFoldDB" id="A0A067S306"/>
<sequence>MTTESLPPSAPTIRNDSNMIMVRPIFHTTRLSARKHAVAVFLLRWDREADYRLAVRVSLESVKEIGLMKSFCAVLDSIEYPHFFSLVDRLRLPRPHVELNEESEHDSSNSIDARLSRRLNSSVVLSARFNSRLSHCCAGIQPRTARLYEYTDEDLEEMAFDAVGSGLRASYPRRLGTGAVESVPNLTILQQSISYPTISPPSSTRASTTN</sequence>
<protein>
    <submittedName>
        <fullName evidence="1">Uncharacterized protein</fullName>
    </submittedName>
</protein>
<proteinExistence type="predicted"/>
<keyword evidence="2" id="KW-1185">Reference proteome</keyword>
<dbReference type="HOGENOM" id="CLU_1310213_0_0_1"/>